<keyword evidence="3 9" id="KW-0694">RNA-binding</keyword>
<evidence type="ECO:0000256" key="2">
    <source>
        <dbReference type="ARBA" id="ARBA00022730"/>
    </source>
</evidence>
<evidence type="ECO:0000256" key="9">
    <source>
        <dbReference type="HAMAP-Rule" id="MF_01309"/>
    </source>
</evidence>
<reference evidence="12 14" key="1">
    <citation type="submission" date="2017-12" db="EMBL/GenBank/DDBJ databases">
        <title>Complete genome sequence of Herbivorax saccincola GGR1, a novel Cellulosome-producing hydrolytic bacterium in a thermophilic biogas plant, established by Illumina and Nanopore MinION sequencing.</title>
        <authorList>
            <person name="Pechtl A."/>
            <person name="Ruckert C."/>
            <person name="Koeck D.E."/>
            <person name="Maus I."/>
            <person name="Winkler A."/>
            <person name="Kalinowski J."/>
            <person name="Puhler A."/>
            <person name="Schwarz W.W."/>
            <person name="Zverlov V.V."/>
            <person name="Schluter A."/>
            <person name="Liebl W."/>
        </authorList>
    </citation>
    <scope>NUCLEOTIDE SEQUENCE [LARGE SCALE GENOMIC DNA]</scope>
    <source>
        <strain evidence="12">GGR1</strain>
        <strain evidence="14">SR1</strain>
    </source>
</reference>
<dbReference type="InterPro" id="IPR009019">
    <property type="entry name" value="KH_sf_prok-type"/>
</dbReference>
<dbReference type="SMART" id="SM00322">
    <property type="entry name" value="KH"/>
    <property type="match status" value="1"/>
</dbReference>
<evidence type="ECO:0000256" key="7">
    <source>
        <dbReference type="ARBA" id="ARBA00035257"/>
    </source>
</evidence>
<dbReference type="GO" id="GO:0022627">
    <property type="term" value="C:cytosolic small ribosomal subunit"/>
    <property type="evidence" value="ECO:0007669"/>
    <property type="project" value="TreeGrafter"/>
</dbReference>
<keyword evidence="5 9" id="KW-0687">Ribonucleoprotein</keyword>
<sequence length="226" mass="25200">MGQKVNPHGLRVGIIKDWDTKWYANKKTFCEFLIEDVKIRNFIKKKLYTAGIARIEIERAANKVKINVHTAKPGLVIGRGGSGIDELRRQLEKLTQKSVLINITEIKTPELNAQLVAENIAAQLEKRISFRRAMKQAMARAMKLGAKGIKTQVSGRLGGAEIARTEHYREGTIPLQTLRADVDYGFAEADTTYGKLGVKVWIYKGEVLPAAKRDKRAEGGEKSVNA</sequence>
<dbReference type="PANTHER" id="PTHR11760">
    <property type="entry name" value="30S/40S RIBOSOMAL PROTEIN S3"/>
    <property type="match status" value="1"/>
</dbReference>
<dbReference type="RefSeq" id="WP_101303630.1">
    <property type="nucleotide sequence ID" value="NZ_CP025197.1"/>
</dbReference>
<comment type="similarity">
    <text evidence="1 9 10">Belongs to the universal ribosomal protein uS3 family.</text>
</comment>
<evidence type="ECO:0000313" key="14">
    <source>
        <dbReference type="Proteomes" id="UP000233534"/>
    </source>
</evidence>
<accession>A0A2K9E5E4</accession>
<dbReference type="NCBIfam" id="TIGR01009">
    <property type="entry name" value="rpsC_bact"/>
    <property type="match status" value="1"/>
</dbReference>
<dbReference type="GO" id="GO:0003729">
    <property type="term" value="F:mRNA binding"/>
    <property type="evidence" value="ECO:0007669"/>
    <property type="project" value="UniProtKB-UniRule"/>
</dbReference>
<dbReference type="Gene3D" id="3.30.1140.32">
    <property type="entry name" value="Ribosomal protein S3, C-terminal domain"/>
    <property type="match status" value="1"/>
</dbReference>
<dbReference type="InterPro" id="IPR015946">
    <property type="entry name" value="KH_dom-like_a/b"/>
</dbReference>
<dbReference type="Pfam" id="PF07650">
    <property type="entry name" value="KH_2"/>
    <property type="match status" value="1"/>
</dbReference>
<dbReference type="EMBL" id="NEMB01000003">
    <property type="protein sequence ID" value="PQQ66002.1"/>
    <property type="molecule type" value="Genomic_DNA"/>
</dbReference>
<comment type="function">
    <text evidence="6 9">Binds the lower part of the 30S subunit head. Binds mRNA in the 70S ribosome, positioning it for translation.</text>
</comment>
<evidence type="ECO:0000313" key="15">
    <source>
        <dbReference type="Proteomes" id="UP000239720"/>
    </source>
</evidence>
<dbReference type="FunFam" id="3.30.1140.32:FF:000001">
    <property type="entry name" value="30S ribosomal protein S3"/>
    <property type="match status" value="1"/>
</dbReference>
<evidence type="ECO:0000256" key="10">
    <source>
        <dbReference type="RuleBase" id="RU003624"/>
    </source>
</evidence>
<dbReference type="FunFam" id="3.30.300.20:FF:000001">
    <property type="entry name" value="30S ribosomal protein S3"/>
    <property type="match status" value="1"/>
</dbReference>
<organism evidence="12 14">
    <name type="scientific">Acetivibrio saccincola</name>
    <dbReference type="NCBI Taxonomy" id="1677857"/>
    <lineage>
        <taxon>Bacteria</taxon>
        <taxon>Bacillati</taxon>
        <taxon>Bacillota</taxon>
        <taxon>Clostridia</taxon>
        <taxon>Eubacteriales</taxon>
        <taxon>Oscillospiraceae</taxon>
        <taxon>Acetivibrio</taxon>
    </lineage>
</organism>
<keyword evidence="14" id="KW-1185">Reference proteome</keyword>
<protein>
    <recommendedName>
        <fullName evidence="7 9">Small ribosomal subunit protein uS3</fullName>
    </recommendedName>
</protein>
<dbReference type="Proteomes" id="UP000233534">
    <property type="component" value="Chromosome"/>
</dbReference>
<evidence type="ECO:0000256" key="1">
    <source>
        <dbReference type="ARBA" id="ARBA00010761"/>
    </source>
</evidence>
<dbReference type="PROSITE" id="PS50823">
    <property type="entry name" value="KH_TYPE_2"/>
    <property type="match status" value="1"/>
</dbReference>
<dbReference type="PROSITE" id="PS00548">
    <property type="entry name" value="RIBOSOMAL_S3"/>
    <property type="match status" value="1"/>
</dbReference>
<dbReference type="OrthoDB" id="9806396at2"/>
<evidence type="ECO:0000256" key="6">
    <source>
        <dbReference type="ARBA" id="ARBA00024998"/>
    </source>
</evidence>
<dbReference type="InterPro" id="IPR004044">
    <property type="entry name" value="KH_dom_type_2"/>
</dbReference>
<dbReference type="SUPFAM" id="SSF54814">
    <property type="entry name" value="Prokaryotic type KH domain (KH-domain type II)"/>
    <property type="match status" value="1"/>
</dbReference>
<name>A0A2K9E5E4_9FIRM</name>
<dbReference type="Gene3D" id="3.30.300.20">
    <property type="match status" value="1"/>
</dbReference>
<keyword evidence="4 9" id="KW-0689">Ribosomal protein</keyword>
<dbReference type="PANTHER" id="PTHR11760:SF19">
    <property type="entry name" value="SMALL RIBOSOMAL SUBUNIT PROTEIN US3C"/>
    <property type="match status" value="1"/>
</dbReference>
<dbReference type="InterPro" id="IPR057258">
    <property type="entry name" value="Ribosomal_uS3"/>
</dbReference>
<dbReference type="CDD" id="cd02412">
    <property type="entry name" value="KH-II_30S_S3"/>
    <property type="match status" value="1"/>
</dbReference>
<evidence type="ECO:0000256" key="8">
    <source>
        <dbReference type="ARBA" id="ARBA00063096"/>
    </source>
</evidence>
<evidence type="ECO:0000256" key="5">
    <source>
        <dbReference type="ARBA" id="ARBA00023274"/>
    </source>
</evidence>
<proteinExistence type="inferred from homology"/>
<dbReference type="GO" id="GO:0006412">
    <property type="term" value="P:translation"/>
    <property type="evidence" value="ECO:0007669"/>
    <property type="project" value="UniProtKB-UniRule"/>
</dbReference>
<evidence type="ECO:0000313" key="13">
    <source>
        <dbReference type="EMBL" id="PQQ66002.1"/>
    </source>
</evidence>
<dbReference type="InterPro" id="IPR005704">
    <property type="entry name" value="Ribosomal_uS3_bac-typ"/>
</dbReference>
<dbReference type="InterPro" id="IPR036419">
    <property type="entry name" value="Ribosomal_S3_C_sf"/>
</dbReference>
<dbReference type="GO" id="GO:0003735">
    <property type="term" value="F:structural constituent of ribosome"/>
    <property type="evidence" value="ECO:0007669"/>
    <property type="project" value="InterPro"/>
</dbReference>
<dbReference type="InterPro" id="IPR018280">
    <property type="entry name" value="Ribosomal_uS3_CS"/>
</dbReference>
<reference evidence="13 15" key="2">
    <citation type="journal article" date="2018" name="Syst. Appl. Microbiol.">
        <title>Characterization and high-quality draft genome sequence of Herbivorax saccincola A7, an anaerobic, alkaliphilic, thermophilic, cellulolytic, and xylanolytic bacterium.</title>
        <authorList>
            <person name="Aikawa S."/>
            <person name="Baramee S."/>
            <person name="Sermsathanaswadi J."/>
            <person name="Thianheng P."/>
            <person name="Tachaapaikoon C."/>
            <person name="Shikata A."/>
            <person name="Waeonukul R."/>
            <person name="Pason P."/>
            <person name="Ratanakhanokchai K."/>
            <person name="Kosugi A."/>
        </authorList>
    </citation>
    <scope>NUCLEOTIDE SEQUENCE [LARGE SCALE GENOMIC DNA]</scope>
    <source>
        <strain evidence="13 15">A7</strain>
    </source>
</reference>
<keyword evidence="2 9" id="KW-0699">rRNA-binding</keyword>
<dbReference type="HAMAP" id="MF_01309_B">
    <property type="entry name" value="Ribosomal_uS3_B"/>
    <property type="match status" value="1"/>
</dbReference>
<dbReference type="SUPFAM" id="SSF54821">
    <property type="entry name" value="Ribosomal protein S3 C-terminal domain"/>
    <property type="match status" value="1"/>
</dbReference>
<dbReference type="AlphaFoldDB" id="A0A2K9E5E4"/>
<dbReference type="InterPro" id="IPR004087">
    <property type="entry name" value="KH_dom"/>
</dbReference>
<evidence type="ECO:0000259" key="11">
    <source>
        <dbReference type="PROSITE" id="PS50823"/>
    </source>
</evidence>
<evidence type="ECO:0000256" key="4">
    <source>
        <dbReference type="ARBA" id="ARBA00022980"/>
    </source>
</evidence>
<feature type="domain" description="KH type-2" evidence="11">
    <location>
        <begin position="39"/>
        <end position="107"/>
    </location>
</feature>
<dbReference type="Pfam" id="PF00189">
    <property type="entry name" value="Ribosomal_S3_C"/>
    <property type="match status" value="1"/>
</dbReference>
<dbReference type="GO" id="GO:0019843">
    <property type="term" value="F:rRNA binding"/>
    <property type="evidence" value="ECO:0007669"/>
    <property type="project" value="UniProtKB-UniRule"/>
</dbReference>
<gene>
    <name evidence="9 12" type="primary">rpsC</name>
    <name evidence="13" type="ORF">B9R14_03960</name>
    <name evidence="12" type="ORF">HVS_15360</name>
</gene>
<evidence type="ECO:0000313" key="12">
    <source>
        <dbReference type="EMBL" id="AUG58917.1"/>
    </source>
</evidence>
<evidence type="ECO:0000256" key="3">
    <source>
        <dbReference type="ARBA" id="ARBA00022884"/>
    </source>
</evidence>
<dbReference type="EMBL" id="CP025197">
    <property type="protein sequence ID" value="AUG58917.1"/>
    <property type="molecule type" value="Genomic_DNA"/>
</dbReference>
<dbReference type="KEGG" id="hsc:HVS_15360"/>
<comment type="subunit">
    <text evidence="8 9">Part of the 30S ribosomal subunit. Forms a tight complex with proteins S10 and S14.</text>
</comment>
<dbReference type="Proteomes" id="UP000239720">
    <property type="component" value="Unassembled WGS sequence"/>
</dbReference>
<dbReference type="InterPro" id="IPR001351">
    <property type="entry name" value="Ribosomal_uS3_C"/>
</dbReference>